<organism evidence="8 9">
    <name type="scientific">Eubacterium oxidoreducens</name>
    <dbReference type="NCBI Taxonomy" id="1732"/>
    <lineage>
        <taxon>Bacteria</taxon>
        <taxon>Bacillati</taxon>
        <taxon>Bacillota</taxon>
        <taxon>Clostridia</taxon>
        <taxon>Eubacteriales</taxon>
        <taxon>Eubacteriaceae</taxon>
        <taxon>Eubacterium</taxon>
    </lineage>
</organism>
<evidence type="ECO:0000259" key="7">
    <source>
        <dbReference type="Pfam" id="PF00482"/>
    </source>
</evidence>
<dbReference type="OrthoDB" id="9796142at2"/>
<feature type="domain" description="Type II secretion system protein GspF" evidence="7">
    <location>
        <begin position="68"/>
        <end position="195"/>
    </location>
</feature>
<gene>
    <name evidence="8" type="ORF">SAMN02910417_00054</name>
</gene>
<dbReference type="PANTHER" id="PTHR35007">
    <property type="entry name" value="INTEGRAL MEMBRANE PROTEIN-RELATED"/>
    <property type="match status" value="1"/>
</dbReference>
<evidence type="ECO:0000313" key="8">
    <source>
        <dbReference type="EMBL" id="SDB01722.1"/>
    </source>
</evidence>
<evidence type="ECO:0000256" key="2">
    <source>
        <dbReference type="ARBA" id="ARBA00022475"/>
    </source>
</evidence>
<dbReference type="Proteomes" id="UP000199228">
    <property type="component" value="Unassembled WGS sequence"/>
</dbReference>
<name>A0A1G5ZZY3_EUBOX</name>
<dbReference type="AlphaFoldDB" id="A0A1G5ZZY3"/>
<keyword evidence="4 6" id="KW-1133">Transmembrane helix</keyword>
<keyword evidence="3 6" id="KW-0812">Transmembrane</keyword>
<keyword evidence="5 6" id="KW-0472">Membrane</keyword>
<dbReference type="PANTHER" id="PTHR35007:SF1">
    <property type="entry name" value="PILUS ASSEMBLY PROTEIN"/>
    <property type="match status" value="1"/>
</dbReference>
<dbReference type="EMBL" id="FMXR01000004">
    <property type="protein sequence ID" value="SDB01722.1"/>
    <property type="molecule type" value="Genomic_DNA"/>
</dbReference>
<evidence type="ECO:0000256" key="6">
    <source>
        <dbReference type="SAM" id="Phobius"/>
    </source>
</evidence>
<evidence type="ECO:0000256" key="1">
    <source>
        <dbReference type="ARBA" id="ARBA00004651"/>
    </source>
</evidence>
<dbReference type="Pfam" id="PF00482">
    <property type="entry name" value="T2SSF"/>
    <property type="match status" value="1"/>
</dbReference>
<dbReference type="InterPro" id="IPR018076">
    <property type="entry name" value="T2SS_GspF_dom"/>
</dbReference>
<evidence type="ECO:0000256" key="3">
    <source>
        <dbReference type="ARBA" id="ARBA00022692"/>
    </source>
</evidence>
<keyword evidence="2" id="KW-1003">Cell membrane</keyword>
<accession>A0A1G5ZZY3</accession>
<evidence type="ECO:0000313" key="9">
    <source>
        <dbReference type="Proteomes" id="UP000199228"/>
    </source>
</evidence>
<evidence type="ECO:0000256" key="4">
    <source>
        <dbReference type="ARBA" id="ARBA00022989"/>
    </source>
</evidence>
<feature type="transmembrane region" description="Helical" evidence="6">
    <location>
        <begin position="183"/>
        <end position="203"/>
    </location>
</feature>
<proteinExistence type="predicted"/>
<reference evidence="8 9" key="1">
    <citation type="submission" date="2016-10" db="EMBL/GenBank/DDBJ databases">
        <authorList>
            <person name="de Groot N.N."/>
        </authorList>
    </citation>
    <scope>NUCLEOTIDE SEQUENCE [LARGE SCALE GENOMIC DNA]</scope>
    <source>
        <strain evidence="8 9">DSM 3217</strain>
    </source>
</reference>
<sequence>MGKKTRILSFLEGIGISVLVALICYRSIWGMAVGIVIIPMWYKFRMLQYEKKRLDKMRKEFQEAMQSVSGALYAGYSLENAWKSARNDLFVIYGEETQMIREMDNMLKQLSLGRNFGIILREFGERSGLDEVKVFCQVMEFAMKSGGDFAGMIGACVRRISDRYEVQREIDTITAEKQLEYRIMMLVPIGIIVYISMSSPGYLDAMYETLQGRCVMTACLAGYAGAVYLAERLIKRI</sequence>
<comment type="subcellular location">
    <subcellularLocation>
        <location evidence="1">Cell membrane</location>
        <topology evidence="1">Multi-pass membrane protein</topology>
    </subcellularLocation>
</comment>
<dbReference type="STRING" id="1732.SAMN02910417_00054"/>
<keyword evidence="9" id="KW-1185">Reference proteome</keyword>
<protein>
    <submittedName>
        <fullName evidence="8">Tight adherence protein B</fullName>
    </submittedName>
</protein>
<feature type="transmembrane region" description="Helical" evidence="6">
    <location>
        <begin position="14"/>
        <end position="42"/>
    </location>
</feature>
<evidence type="ECO:0000256" key="5">
    <source>
        <dbReference type="ARBA" id="ARBA00023136"/>
    </source>
</evidence>
<dbReference type="RefSeq" id="WP_090170759.1">
    <property type="nucleotide sequence ID" value="NZ_FMXR01000004.1"/>
</dbReference>
<dbReference type="GO" id="GO:0005886">
    <property type="term" value="C:plasma membrane"/>
    <property type="evidence" value="ECO:0007669"/>
    <property type="project" value="UniProtKB-SubCell"/>
</dbReference>
<feature type="transmembrane region" description="Helical" evidence="6">
    <location>
        <begin position="215"/>
        <end position="234"/>
    </location>
</feature>